<feature type="domain" description="Bacterial transcriptional activator" evidence="1">
    <location>
        <begin position="121"/>
        <end position="259"/>
    </location>
</feature>
<evidence type="ECO:0000259" key="1">
    <source>
        <dbReference type="SMART" id="SM01043"/>
    </source>
</evidence>
<evidence type="ECO:0000313" key="2">
    <source>
        <dbReference type="EMBL" id="ACL39149.1"/>
    </source>
</evidence>
<dbReference type="InterPro" id="IPR005158">
    <property type="entry name" value="BTAD"/>
</dbReference>
<dbReference type="Gene3D" id="1.25.40.10">
    <property type="entry name" value="Tetratricopeptide repeat domain"/>
    <property type="match status" value="1"/>
</dbReference>
<dbReference type="STRING" id="452863.Achl_1158"/>
<dbReference type="Proteomes" id="UP000002505">
    <property type="component" value="Chromosome"/>
</dbReference>
<evidence type="ECO:0000313" key="3">
    <source>
        <dbReference type="Proteomes" id="UP000002505"/>
    </source>
</evidence>
<dbReference type="InterPro" id="IPR051677">
    <property type="entry name" value="AfsR-DnrI-RedD_regulator"/>
</dbReference>
<dbReference type="Pfam" id="PF03704">
    <property type="entry name" value="BTAD"/>
    <property type="match status" value="1"/>
</dbReference>
<dbReference type="InterPro" id="IPR011990">
    <property type="entry name" value="TPR-like_helical_dom_sf"/>
</dbReference>
<reference evidence="2" key="1">
    <citation type="submission" date="2009-01" db="EMBL/GenBank/DDBJ databases">
        <title>Complete sequence of chromosome of Arthrobacter chlorophenolicus A6.</title>
        <authorList>
            <consortium name="US DOE Joint Genome Institute"/>
            <person name="Lucas S."/>
            <person name="Copeland A."/>
            <person name="Lapidus A."/>
            <person name="Glavina del Rio T."/>
            <person name="Tice H."/>
            <person name="Bruce D."/>
            <person name="Goodwin L."/>
            <person name="Pitluck S."/>
            <person name="Goltsman E."/>
            <person name="Clum A."/>
            <person name="Larimer F."/>
            <person name="Land M."/>
            <person name="Hauser L."/>
            <person name="Kyrpides N."/>
            <person name="Mikhailova N."/>
            <person name="Jansson J."/>
            <person name="Richardson P."/>
        </authorList>
    </citation>
    <scope>NUCLEOTIDE SEQUENCE [LARGE SCALE GENOMIC DNA]</scope>
    <source>
        <strain evidence="2">A6</strain>
    </source>
</reference>
<organism evidence="2 3">
    <name type="scientific">Pseudarthrobacter chlorophenolicus (strain ATCC 700700 / DSM 12829 / CIP 107037 / JCM 12360 / KCTC 9906 / NCIMB 13794 / A6)</name>
    <name type="common">Arthrobacter chlorophenolicus</name>
    <dbReference type="NCBI Taxonomy" id="452863"/>
    <lineage>
        <taxon>Bacteria</taxon>
        <taxon>Bacillati</taxon>
        <taxon>Actinomycetota</taxon>
        <taxon>Actinomycetes</taxon>
        <taxon>Micrococcales</taxon>
        <taxon>Micrococcaceae</taxon>
        <taxon>Pseudarthrobacter</taxon>
    </lineage>
</organism>
<dbReference type="eggNOG" id="COG3629">
    <property type="taxonomic scope" value="Bacteria"/>
</dbReference>
<dbReference type="OrthoDB" id="5509004at2"/>
<name>B8HEB4_PSECP</name>
<dbReference type="SMART" id="SM01043">
    <property type="entry name" value="BTAD"/>
    <property type="match status" value="1"/>
</dbReference>
<dbReference type="KEGG" id="ach:Achl_1158"/>
<dbReference type="HOGENOM" id="CLU_004665_3_0_11"/>
<dbReference type="RefSeq" id="WP_015936372.1">
    <property type="nucleotide sequence ID" value="NC_011886.1"/>
</dbReference>
<dbReference type="EMBL" id="CP001341">
    <property type="protein sequence ID" value="ACL39149.1"/>
    <property type="molecule type" value="Genomic_DNA"/>
</dbReference>
<gene>
    <name evidence="2" type="ordered locus">Achl_1158</name>
</gene>
<proteinExistence type="predicted"/>
<dbReference type="PANTHER" id="PTHR35807">
    <property type="entry name" value="TRANSCRIPTIONAL REGULATOR REDD-RELATED"/>
    <property type="match status" value="1"/>
</dbReference>
<accession>B8HEB4</accession>
<protein>
    <submittedName>
        <fullName evidence="2">Transcriptional regulator, SARP family</fullName>
    </submittedName>
</protein>
<sequence length="277" mass="30124">MSSAFLPAPGGHAVPDPLRTAVPGTEAQARLYLLNGFELFLAEDRVRLPMHAQRVLAFLALARQDGVKCSRDAVVGRLWADSSVEHANGSLRTALWRIRSAWAGLVSAGRNELALGEEVAVDLQQCRDQAGRLLSQGMDLAAGDINCSPLTGELLPAWDEDWLLVERERLRQLQLHALEALAVKLRKLGRYPEAIDAALRAVAIEPLRESVHAVLIDVCFDEGNVAAAHSYLRQYRTLLQSELGLEPSPQILARFRAPVATDARAAPAPAFQPAPAV</sequence>
<keyword evidence="3" id="KW-1185">Reference proteome</keyword>
<dbReference type="SUPFAM" id="SSF48452">
    <property type="entry name" value="TPR-like"/>
    <property type="match status" value="1"/>
</dbReference>
<dbReference type="AlphaFoldDB" id="B8HEB4"/>